<feature type="chain" id="PRO_5004920606" description="Surface antigen domain-containing protein" evidence="1">
    <location>
        <begin position="30"/>
        <end position="126"/>
    </location>
</feature>
<evidence type="ECO:0000313" key="4">
    <source>
        <dbReference type="Proteomes" id="UP000019486"/>
    </source>
</evidence>
<dbReference type="AlphaFoldDB" id="W9GRG4"/>
<keyword evidence="4" id="KW-1185">Reference proteome</keyword>
<dbReference type="EMBL" id="AVFL01000046">
    <property type="protein sequence ID" value="EWY36344.1"/>
    <property type="molecule type" value="Genomic_DNA"/>
</dbReference>
<gene>
    <name evidence="3" type="ORF">N825_28790</name>
</gene>
<accession>W9GRG4</accession>
<name>W9GRG4_9PROT</name>
<dbReference type="InterPro" id="IPR032635">
    <property type="entry name" value="Anti_2"/>
</dbReference>
<organism evidence="3 4">
    <name type="scientific">Skermanella stibiiresistens SB22</name>
    <dbReference type="NCBI Taxonomy" id="1385369"/>
    <lineage>
        <taxon>Bacteria</taxon>
        <taxon>Pseudomonadati</taxon>
        <taxon>Pseudomonadota</taxon>
        <taxon>Alphaproteobacteria</taxon>
        <taxon>Rhodospirillales</taxon>
        <taxon>Azospirillaceae</taxon>
        <taxon>Skermanella</taxon>
    </lineage>
</organism>
<evidence type="ECO:0000313" key="3">
    <source>
        <dbReference type="EMBL" id="EWY36344.1"/>
    </source>
</evidence>
<evidence type="ECO:0000256" key="1">
    <source>
        <dbReference type="SAM" id="SignalP"/>
    </source>
</evidence>
<dbReference type="Proteomes" id="UP000019486">
    <property type="component" value="Unassembled WGS sequence"/>
</dbReference>
<proteinExistence type="predicted"/>
<keyword evidence="1" id="KW-0732">Signal</keyword>
<evidence type="ECO:0000259" key="2">
    <source>
        <dbReference type="Pfam" id="PF16998"/>
    </source>
</evidence>
<feature type="signal peptide" evidence="1">
    <location>
        <begin position="1"/>
        <end position="29"/>
    </location>
</feature>
<dbReference type="Pfam" id="PF16998">
    <property type="entry name" value="17kDa_Anti_2"/>
    <property type="match status" value="1"/>
</dbReference>
<comment type="caution">
    <text evidence="3">The sequence shown here is derived from an EMBL/GenBank/DDBJ whole genome shotgun (WGS) entry which is preliminary data.</text>
</comment>
<protein>
    <recommendedName>
        <fullName evidence="2">Surface antigen domain-containing protein</fullName>
    </recommendedName>
</protein>
<reference evidence="3 4" key="1">
    <citation type="submission" date="2013-08" db="EMBL/GenBank/DDBJ databases">
        <title>The genome sequence of Skermanella stibiiresistens.</title>
        <authorList>
            <person name="Zhu W."/>
            <person name="Wang G."/>
        </authorList>
    </citation>
    <scope>NUCLEOTIDE SEQUENCE [LARGE SCALE GENOMIC DNA]</scope>
    <source>
        <strain evidence="3 4">SB22</strain>
    </source>
</reference>
<feature type="domain" description="Surface antigen" evidence="2">
    <location>
        <begin position="45"/>
        <end position="124"/>
    </location>
</feature>
<sequence length="126" mass="13892">MTMKNKNLVLFRQALASVAFMLVTSSADAQLLFGSRLGQAHYQGDDTKIIMQIGADMMRNAADGESRPWSNPQTGNSGTITVLRSYKHSNMPCRDAEVNSKLKDRNVVYVLPLCQIAEGSWKIAAK</sequence>